<proteinExistence type="predicted"/>
<evidence type="ECO:0008006" key="3">
    <source>
        <dbReference type="Google" id="ProtNLM"/>
    </source>
</evidence>
<accession>A0ABS1X3M4</accession>
<comment type="caution">
    <text evidence="1">The sequence shown here is derived from an EMBL/GenBank/DDBJ whole genome shotgun (WGS) entry which is preliminary data.</text>
</comment>
<keyword evidence="2" id="KW-1185">Reference proteome</keyword>
<reference evidence="1 2" key="1">
    <citation type="journal article" date="2021" name="Int. J. Syst. Evol. Microbiol.">
        <title>Steroidobacter gossypii sp. nov., isolated from soil of cotton cropping field.</title>
        <authorList>
            <person name="Huang R."/>
            <person name="Yang S."/>
            <person name="Zhen C."/>
            <person name="Liu W."/>
        </authorList>
    </citation>
    <scope>NUCLEOTIDE SEQUENCE [LARGE SCALE GENOMIC DNA]</scope>
    <source>
        <strain evidence="1 2">S1-65</strain>
    </source>
</reference>
<protein>
    <recommendedName>
        <fullName evidence="3">Papain-like cysteine protease AvrRpt2</fullName>
    </recommendedName>
</protein>
<dbReference type="RefSeq" id="WP_203169937.1">
    <property type="nucleotide sequence ID" value="NZ_JAEVLS010000006.1"/>
</dbReference>
<name>A0ABS1X3M4_9GAMM</name>
<evidence type="ECO:0000313" key="1">
    <source>
        <dbReference type="EMBL" id="MBM0107822.1"/>
    </source>
</evidence>
<dbReference type="Pfam" id="PF12385">
    <property type="entry name" value="Peptidase_C70"/>
    <property type="match status" value="1"/>
</dbReference>
<evidence type="ECO:0000313" key="2">
    <source>
        <dbReference type="Proteomes" id="UP000661077"/>
    </source>
</evidence>
<organism evidence="1 2">
    <name type="scientific">Steroidobacter gossypii</name>
    <dbReference type="NCBI Taxonomy" id="2805490"/>
    <lineage>
        <taxon>Bacteria</taxon>
        <taxon>Pseudomonadati</taxon>
        <taxon>Pseudomonadota</taxon>
        <taxon>Gammaproteobacteria</taxon>
        <taxon>Steroidobacterales</taxon>
        <taxon>Steroidobacteraceae</taxon>
        <taxon>Steroidobacter</taxon>
    </lineage>
</organism>
<sequence>MSRYVIPHMQQDGKNCWWWAIKMIKHYHRRLGENDSIDILLKRLKLIFKSPAGGLSPDELTKLKNYKFAPVPLTMFGPEKCSAADLATTLERLGPLFCGVFTTQFSWKSNHALVISGAEYDEAKQEGIFWFNDPASETGPNQWPLDFLLMLTKFIDLDTGKPITPTVTPLWYYAGARLGIHQGEG</sequence>
<gene>
    <name evidence="1" type="ORF">JM946_24065</name>
</gene>
<dbReference type="InterPro" id="IPR022118">
    <property type="entry name" value="Peptidase_C70_AvrRpt2"/>
</dbReference>
<dbReference type="Proteomes" id="UP000661077">
    <property type="component" value="Unassembled WGS sequence"/>
</dbReference>
<dbReference type="EMBL" id="JAEVLS010000006">
    <property type="protein sequence ID" value="MBM0107822.1"/>
    <property type="molecule type" value="Genomic_DNA"/>
</dbReference>